<gene>
    <name evidence="3" type="ORF">GCM10008939_08720</name>
</gene>
<keyword evidence="1" id="KW-1133">Transmembrane helix</keyword>
<evidence type="ECO:0000259" key="2">
    <source>
        <dbReference type="Pfam" id="PF03779"/>
    </source>
</evidence>
<dbReference type="AlphaFoldDB" id="A0A917P8J9"/>
<feature type="domain" description="SPW repeat-containing integral membrane" evidence="2">
    <location>
        <begin position="5"/>
        <end position="98"/>
    </location>
</feature>
<keyword evidence="4" id="KW-1185">Reference proteome</keyword>
<dbReference type="RefSeq" id="WP_188961054.1">
    <property type="nucleotide sequence ID" value="NZ_BMOE01000002.1"/>
</dbReference>
<proteinExistence type="predicted"/>
<reference evidence="3" key="2">
    <citation type="submission" date="2020-09" db="EMBL/GenBank/DDBJ databases">
        <authorList>
            <person name="Sun Q."/>
            <person name="Ohkuma M."/>
        </authorList>
    </citation>
    <scope>NUCLEOTIDE SEQUENCE</scope>
    <source>
        <strain evidence="3">JCM 14371</strain>
    </source>
</reference>
<accession>A0A917P8J9</accession>
<sequence>MSRKWEDWITLVAGMWLLVAPNALGFGNVARTDAMWVGALILLVGLWALLIPGSRAAEWSALLLGLGLFLAPWVLNFSGQGTPAWNAWVIGALVAVLSGVALPEASRLAHPLRTP</sequence>
<organism evidence="3 4">
    <name type="scientific">Deinococcus aquiradiocola</name>
    <dbReference type="NCBI Taxonomy" id="393059"/>
    <lineage>
        <taxon>Bacteria</taxon>
        <taxon>Thermotogati</taxon>
        <taxon>Deinococcota</taxon>
        <taxon>Deinococci</taxon>
        <taxon>Deinococcales</taxon>
        <taxon>Deinococcaceae</taxon>
        <taxon>Deinococcus</taxon>
    </lineage>
</organism>
<comment type="caution">
    <text evidence="3">The sequence shown here is derived from an EMBL/GenBank/DDBJ whole genome shotgun (WGS) entry which is preliminary data.</text>
</comment>
<dbReference type="EMBL" id="BMOE01000002">
    <property type="protein sequence ID" value="GGJ66785.1"/>
    <property type="molecule type" value="Genomic_DNA"/>
</dbReference>
<dbReference type="InterPro" id="IPR005530">
    <property type="entry name" value="SPW"/>
</dbReference>
<name>A0A917P8J9_9DEIO</name>
<feature type="transmembrane region" description="Helical" evidence="1">
    <location>
        <begin position="35"/>
        <end position="52"/>
    </location>
</feature>
<feature type="transmembrane region" description="Helical" evidence="1">
    <location>
        <begin position="59"/>
        <end position="79"/>
    </location>
</feature>
<evidence type="ECO:0000256" key="1">
    <source>
        <dbReference type="SAM" id="Phobius"/>
    </source>
</evidence>
<protein>
    <recommendedName>
        <fullName evidence="2">SPW repeat-containing integral membrane domain-containing protein</fullName>
    </recommendedName>
</protein>
<feature type="transmembrane region" description="Helical" evidence="1">
    <location>
        <begin position="85"/>
        <end position="103"/>
    </location>
</feature>
<keyword evidence="1" id="KW-0812">Transmembrane</keyword>
<evidence type="ECO:0000313" key="4">
    <source>
        <dbReference type="Proteomes" id="UP000635726"/>
    </source>
</evidence>
<keyword evidence="1" id="KW-0472">Membrane</keyword>
<dbReference type="Pfam" id="PF03779">
    <property type="entry name" value="SPW"/>
    <property type="match status" value="1"/>
</dbReference>
<reference evidence="3" key="1">
    <citation type="journal article" date="2014" name="Int. J. Syst. Evol. Microbiol.">
        <title>Complete genome sequence of Corynebacterium casei LMG S-19264T (=DSM 44701T), isolated from a smear-ripened cheese.</title>
        <authorList>
            <consortium name="US DOE Joint Genome Institute (JGI-PGF)"/>
            <person name="Walter F."/>
            <person name="Albersmeier A."/>
            <person name="Kalinowski J."/>
            <person name="Ruckert C."/>
        </authorList>
    </citation>
    <scope>NUCLEOTIDE SEQUENCE</scope>
    <source>
        <strain evidence="3">JCM 14371</strain>
    </source>
</reference>
<dbReference type="Proteomes" id="UP000635726">
    <property type="component" value="Unassembled WGS sequence"/>
</dbReference>
<evidence type="ECO:0000313" key="3">
    <source>
        <dbReference type="EMBL" id="GGJ66785.1"/>
    </source>
</evidence>